<comment type="caution">
    <text evidence="1">The sequence shown here is derived from an EMBL/GenBank/DDBJ whole genome shotgun (WGS) entry which is preliminary data.</text>
</comment>
<sequence>METWKCATGMLWVVRPNGTNLVQLDSRFTAREGMAILEAMHPDRTGAPWQLWHVDVTDLKVKPITEGQARDLVKRTPLYDVKNNFVTCWGKAIAEIRTRQVPTGPWEMGTGLEIHCEAEPDEKTLAVLPRCASYYLQQQHKSLFTAAASVEVFFWKEAAVPLGASAPEEPTLNRHHRAHIHAFS</sequence>
<dbReference type="EMBL" id="JAAIVB010000011">
    <property type="protein sequence ID" value="NEX60222.1"/>
    <property type="molecule type" value="Genomic_DNA"/>
</dbReference>
<evidence type="ECO:0000313" key="1">
    <source>
        <dbReference type="EMBL" id="NEX60222.1"/>
    </source>
</evidence>
<dbReference type="RefSeq" id="WP_163960714.1">
    <property type="nucleotide sequence ID" value="NZ_JAAIVB010000011.1"/>
</dbReference>
<accession>A0A6B3SP88</accession>
<gene>
    <name evidence="1" type="ORF">G3574_03940</name>
</gene>
<dbReference type="Proteomes" id="UP000482155">
    <property type="component" value="Unassembled WGS sequence"/>
</dbReference>
<name>A0A6B3SP88_9BURK</name>
<evidence type="ECO:0000313" key="2">
    <source>
        <dbReference type="Proteomes" id="UP000482155"/>
    </source>
</evidence>
<proteinExistence type="predicted"/>
<protein>
    <submittedName>
        <fullName evidence="1">Uncharacterized protein</fullName>
    </submittedName>
</protein>
<dbReference type="AlphaFoldDB" id="A0A6B3SP88"/>
<reference evidence="1 2" key="1">
    <citation type="submission" date="2020-02" db="EMBL/GenBank/DDBJ databases">
        <authorList>
            <person name="Kim M.K."/>
        </authorList>
    </citation>
    <scope>NUCLEOTIDE SEQUENCE [LARGE SCALE GENOMIC DNA]</scope>
    <source>
        <strain evidence="1 2">17J57-3</strain>
    </source>
</reference>
<keyword evidence="2" id="KW-1185">Reference proteome</keyword>
<organism evidence="1 2">
    <name type="scientific">Noviherbaspirillum galbum</name>
    <dbReference type="NCBI Taxonomy" id="2709383"/>
    <lineage>
        <taxon>Bacteria</taxon>
        <taxon>Pseudomonadati</taxon>
        <taxon>Pseudomonadota</taxon>
        <taxon>Betaproteobacteria</taxon>
        <taxon>Burkholderiales</taxon>
        <taxon>Oxalobacteraceae</taxon>
        <taxon>Noviherbaspirillum</taxon>
    </lineage>
</organism>